<feature type="site" description="Interaction with substrate tRNA" evidence="10">
    <location>
        <position position="124"/>
    </location>
</feature>
<evidence type="ECO:0000256" key="11">
    <source>
        <dbReference type="RuleBase" id="RU003783"/>
    </source>
</evidence>
<keyword evidence="15" id="KW-1185">Reference proteome</keyword>
<comment type="function">
    <text evidence="2 10 12">Catalyzes the transfer of a dimethylallyl group onto the adenine at position 37 in tRNAs that read codons beginning with uridine, leading to the formation of N6-(dimethylallyl)adenosine (i(6)A).</text>
</comment>
<evidence type="ECO:0000256" key="5">
    <source>
        <dbReference type="ARBA" id="ARBA00022694"/>
    </source>
</evidence>
<evidence type="ECO:0000256" key="8">
    <source>
        <dbReference type="ARBA" id="ARBA00022842"/>
    </source>
</evidence>
<keyword evidence="5 10" id="KW-0819">tRNA processing</keyword>
<dbReference type="Pfam" id="PF01715">
    <property type="entry name" value="IPPT"/>
    <property type="match status" value="1"/>
</dbReference>
<dbReference type="OrthoDB" id="9776390at2"/>
<dbReference type="EMBL" id="FNUT01000007">
    <property type="protein sequence ID" value="SEG41728.1"/>
    <property type="molecule type" value="Genomic_DNA"/>
</dbReference>
<evidence type="ECO:0000256" key="13">
    <source>
        <dbReference type="RuleBase" id="RU003785"/>
    </source>
</evidence>
<comment type="cofactor">
    <cofactor evidence="1 10">
        <name>Mg(2+)</name>
        <dbReference type="ChEBI" id="CHEBI:18420"/>
    </cofactor>
</comment>
<feature type="binding site" evidence="10">
    <location>
        <begin position="34"/>
        <end position="41"/>
    </location>
    <ligand>
        <name>ATP</name>
        <dbReference type="ChEBI" id="CHEBI:30616"/>
    </ligand>
</feature>
<evidence type="ECO:0000256" key="9">
    <source>
        <dbReference type="ARBA" id="ARBA00049563"/>
    </source>
</evidence>
<keyword evidence="8 10" id="KW-0460">Magnesium</keyword>
<organism evidence="14 15">
    <name type="scientific">Sphingobacterium lactis</name>
    <dbReference type="NCBI Taxonomy" id="797291"/>
    <lineage>
        <taxon>Bacteria</taxon>
        <taxon>Pseudomonadati</taxon>
        <taxon>Bacteroidota</taxon>
        <taxon>Sphingobacteriia</taxon>
        <taxon>Sphingobacteriales</taxon>
        <taxon>Sphingobacteriaceae</taxon>
        <taxon>Sphingobacterium</taxon>
    </lineage>
</organism>
<keyword evidence="6 10" id="KW-0547">Nucleotide-binding</keyword>
<protein>
    <recommendedName>
        <fullName evidence="10">tRNA dimethylallyltransferase</fullName>
        <ecNumber evidence="10">2.5.1.75</ecNumber>
    </recommendedName>
    <alternativeName>
        <fullName evidence="10">Dimethylallyl diphosphate:tRNA dimethylallyltransferase</fullName>
        <shortName evidence="10">DMAPP:tRNA dimethylallyltransferase</shortName>
        <shortName evidence="10">DMATase</shortName>
    </alternativeName>
    <alternativeName>
        <fullName evidence="10">Isopentenyl-diphosphate:tRNA isopentenyltransferase</fullName>
        <shortName evidence="10">IPP transferase</shortName>
        <shortName evidence="10">IPPT</shortName>
        <shortName evidence="10">IPTase</shortName>
    </alternativeName>
</protein>
<comment type="subunit">
    <text evidence="10">Monomer.</text>
</comment>
<sequence>MDEIRHLKRFKDLLNSIDQAKEHLSPDFLLVILGPTASGKTKLAVRLAKALDGEIISVDSRQVYRGLDIGTGKDLHEYDDIPYHLIDIRNPEETYTVKDFKADFAQAYTTIHTRGKQAILCGGTGSYIQSILQEQPYSHIPKDGAFHQAHEAWTREELLEAIGQHSVPPDFHIDTNSHKRLIRALEIVEYLQHNPMPEVPAPLVKDYLIVGLDPDLETRRKRIDTRLSERLQAGFIEEVKDLLEMGISHEQLQWFGLEYKYASYFLLGKLSEAEFLAKLTTEIHRFAKRQMTYFRKMEKDGITIHWLAKGFTED</sequence>
<dbReference type="Proteomes" id="UP000236731">
    <property type="component" value="Unassembled WGS sequence"/>
</dbReference>
<keyword evidence="4 10" id="KW-0808">Transferase</keyword>
<dbReference type="RefSeq" id="WP_103906677.1">
    <property type="nucleotide sequence ID" value="NZ_CP049246.1"/>
</dbReference>
<dbReference type="SUPFAM" id="SSF52540">
    <property type="entry name" value="P-loop containing nucleoside triphosphate hydrolases"/>
    <property type="match status" value="2"/>
</dbReference>
<dbReference type="PANTHER" id="PTHR11088">
    <property type="entry name" value="TRNA DIMETHYLALLYLTRANSFERASE"/>
    <property type="match status" value="1"/>
</dbReference>
<dbReference type="EC" id="2.5.1.75" evidence="10"/>
<dbReference type="HAMAP" id="MF_00185">
    <property type="entry name" value="IPP_trans"/>
    <property type="match status" value="1"/>
</dbReference>
<evidence type="ECO:0000256" key="2">
    <source>
        <dbReference type="ARBA" id="ARBA00003213"/>
    </source>
</evidence>
<proteinExistence type="inferred from homology"/>
<accession>A0A1H5ZYZ3</accession>
<evidence type="ECO:0000256" key="12">
    <source>
        <dbReference type="RuleBase" id="RU003784"/>
    </source>
</evidence>
<dbReference type="InterPro" id="IPR039657">
    <property type="entry name" value="Dimethylallyltransferase"/>
</dbReference>
<evidence type="ECO:0000313" key="14">
    <source>
        <dbReference type="EMBL" id="SEG41728.1"/>
    </source>
</evidence>
<evidence type="ECO:0000313" key="15">
    <source>
        <dbReference type="Proteomes" id="UP000236731"/>
    </source>
</evidence>
<dbReference type="GO" id="GO:0006400">
    <property type="term" value="P:tRNA modification"/>
    <property type="evidence" value="ECO:0007669"/>
    <property type="project" value="TreeGrafter"/>
</dbReference>
<feature type="region of interest" description="Interaction with substrate tRNA" evidence="10">
    <location>
        <begin position="59"/>
        <end position="62"/>
    </location>
</feature>
<comment type="caution">
    <text evidence="10">Lacks conserved residue(s) required for the propagation of feature annotation.</text>
</comment>
<gene>
    <name evidence="10" type="primary">miaA</name>
    <name evidence="14" type="ORF">SAMN05421877_107254</name>
</gene>
<dbReference type="AlphaFoldDB" id="A0A1H5ZYZ3"/>
<dbReference type="PANTHER" id="PTHR11088:SF60">
    <property type="entry name" value="TRNA DIMETHYLALLYLTRANSFERASE"/>
    <property type="match status" value="1"/>
</dbReference>
<evidence type="ECO:0000256" key="1">
    <source>
        <dbReference type="ARBA" id="ARBA00001946"/>
    </source>
</evidence>
<reference evidence="15" key="1">
    <citation type="submission" date="2016-10" db="EMBL/GenBank/DDBJ databases">
        <authorList>
            <person name="Varghese N."/>
            <person name="Submissions S."/>
        </authorList>
    </citation>
    <scope>NUCLEOTIDE SEQUENCE [LARGE SCALE GENOMIC DNA]</scope>
    <source>
        <strain evidence="15">DSM 22361</strain>
    </source>
</reference>
<evidence type="ECO:0000256" key="6">
    <source>
        <dbReference type="ARBA" id="ARBA00022741"/>
    </source>
</evidence>
<comment type="similarity">
    <text evidence="3 10 13">Belongs to the IPP transferase family.</text>
</comment>
<dbReference type="NCBIfam" id="TIGR00174">
    <property type="entry name" value="miaA"/>
    <property type="match status" value="1"/>
</dbReference>
<keyword evidence="7 10" id="KW-0067">ATP-binding</keyword>
<dbReference type="GO" id="GO:0005524">
    <property type="term" value="F:ATP binding"/>
    <property type="evidence" value="ECO:0007669"/>
    <property type="project" value="UniProtKB-UniRule"/>
</dbReference>
<evidence type="ECO:0000256" key="4">
    <source>
        <dbReference type="ARBA" id="ARBA00022679"/>
    </source>
</evidence>
<comment type="catalytic activity">
    <reaction evidence="9 10 11">
        <text>adenosine(37) in tRNA + dimethylallyl diphosphate = N(6)-dimethylallyladenosine(37) in tRNA + diphosphate</text>
        <dbReference type="Rhea" id="RHEA:26482"/>
        <dbReference type="Rhea" id="RHEA-COMP:10162"/>
        <dbReference type="Rhea" id="RHEA-COMP:10375"/>
        <dbReference type="ChEBI" id="CHEBI:33019"/>
        <dbReference type="ChEBI" id="CHEBI:57623"/>
        <dbReference type="ChEBI" id="CHEBI:74411"/>
        <dbReference type="ChEBI" id="CHEBI:74415"/>
        <dbReference type="EC" id="2.5.1.75"/>
    </reaction>
</comment>
<evidence type="ECO:0000256" key="7">
    <source>
        <dbReference type="ARBA" id="ARBA00022840"/>
    </source>
</evidence>
<evidence type="ECO:0000256" key="10">
    <source>
        <dbReference type="HAMAP-Rule" id="MF_00185"/>
    </source>
</evidence>
<name>A0A1H5ZYZ3_9SPHI</name>
<evidence type="ECO:0000256" key="3">
    <source>
        <dbReference type="ARBA" id="ARBA00005842"/>
    </source>
</evidence>
<dbReference type="InterPro" id="IPR027417">
    <property type="entry name" value="P-loop_NTPase"/>
</dbReference>
<dbReference type="GO" id="GO:0052381">
    <property type="term" value="F:tRNA dimethylallyltransferase activity"/>
    <property type="evidence" value="ECO:0007669"/>
    <property type="project" value="UniProtKB-UniRule"/>
</dbReference>
<dbReference type="InterPro" id="IPR018022">
    <property type="entry name" value="IPT"/>
</dbReference>
<feature type="binding site" evidence="10">
    <location>
        <begin position="36"/>
        <end position="41"/>
    </location>
    <ligand>
        <name>substrate</name>
    </ligand>
</feature>
<dbReference type="Gene3D" id="3.40.50.300">
    <property type="entry name" value="P-loop containing nucleotide triphosphate hydrolases"/>
    <property type="match status" value="1"/>
</dbReference>